<evidence type="ECO:0000313" key="1">
    <source>
        <dbReference type="EMBL" id="CAN96999.1"/>
    </source>
</evidence>
<protein>
    <recommendedName>
        <fullName evidence="3">Endonuclease/exonuclease/phosphatase domain-containing protein</fullName>
    </recommendedName>
</protein>
<dbReference type="Gene3D" id="3.60.10.10">
    <property type="entry name" value="Endonuclease/exonuclease/phosphatase"/>
    <property type="match status" value="1"/>
</dbReference>
<dbReference type="SUPFAM" id="SSF56219">
    <property type="entry name" value="DNase I-like"/>
    <property type="match status" value="1"/>
</dbReference>
<evidence type="ECO:0000313" key="2">
    <source>
        <dbReference type="Proteomes" id="UP000002139"/>
    </source>
</evidence>
<dbReference type="STRING" id="448385.sce6830"/>
<dbReference type="BioCyc" id="SCEL448385:SCE_RS35030-MONOMER"/>
<proteinExistence type="predicted"/>
<dbReference type="eggNOG" id="ENOG5030ST4">
    <property type="taxonomic scope" value="Bacteria"/>
</dbReference>
<dbReference type="OrthoDB" id="5496055at2"/>
<dbReference type="RefSeq" id="WP_012239438.1">
    <property type="nucleotide sequence ID" value="NC_010162.1"/>
</dbReference>
<accession>A9GTV5</accession>
<name>A9GTV5_SORC5</name>
<keyword evidence="2" id="KW-1185">Reference proteome</keyword>
<reference evidence="1 2" key="1">
    <citation type="journal article" date="2007" name="Nat. Biotechnol.">
        <title>Complete genome sequence of the myxobacterium Sorangium cellulosum.</title>
        <authorList>
            <person name="Schneiker S."/>
            <person name="Perlova O."/>
            <person name="Kaiser O."/>
            <person name="Gerth K."/>
            <person name="Alici A."/>
            <person name="Altmeyer M.O."/>
            <person name="Bartels D."/>
            <person name="Bekel T."/>
            <person name="Beyer S."/>
            <person name="Bode E."/>
            <person name="Bode H.B."/>
            <person name="Bolten C.J."/>
            <person name="Choudhuri J.V."/>
            <person name="Doss S."/>
            <person name="Elnakady Y.A."/>
            <person name="Frank B."/>
            <person name="Gaigalat L."/>
            <person name="Goesmann A."/>
            <person name="Groeger C."/>
            <person name="Gross F."/>
            <person name="Jelsbak L."/>
            <person name="Jelsbak L."/>
            <person name="Kalinowski J."/>
            <person name="Kegler C."/>
            <person name="Knauber T."/>
            <person name="Konietzny S."/>
            <person name="Kopp M."/>
            <person name="Krause L."/>
            <person name="Krug D."/>
            <person name="Linke B."/>
            <person name="Mahmud T."/>
            <person name="Martinez-Arias R."/>
            <person name="McHardy A.C."/>
            <person name="Merai M."/>
            <person name="Meyer F."/>
            <person name="Mormann S."/>
            <person name="Munoz-Dorado J."/>
            <person name="Perez J."/>
            <person name="Pradella S."/>
            <person name="Rachid S."/>
            <person name="Raddatz G."/>
            <person name="Rosenau F."/>
            <person name="Rueckert C."/>
            <person name="Sasse F."/>
            <person name="Scharfe M."/>
            <person name="Schuster S.C."/>
            <person name="Suen G."/>
            <person name="Treuner-Lange A."/>
            <person name="Velicer G.J."/>
            <person name="Vorholter F.-J."/>
            <person name="Weissman K.J."/>
            <person name="Welch R.D."/>
            <person name="Wenzel S.C."/>
            <person name="Whitworth D.E."/>
            <person name="Wilhelm S."/>
            <person name="Wittmann C."/>
            <person name="Bloecker H."/>
            <person name="Puehler A."/>
            <person name="Mueller R."/>
        </authorList>
    </citation>
    <scope>NUCLEOTIDE SEQUENCE [LARGE SCALE GENOMIC DNA]</scope>
    <source>
        <strain evidence="2">So ce56</strain>
    </source>
</reference>
<sequence length="839" mass="93631">MADPLTIAELLERRRARIAACHDAALNVLENRAGSLSDPSDHTTVINLPLPPTVFTVVSWNVQTFEAGKSLGTPFVNQVINRVLEALDADACILLESRADSYVNMNAIESGHVGTSDWKQIANEEDVVEDDEDDDDEPDDTTLQEALLDEQDDAPIDGGEPLTYAQNVSEMTGKRWLPPKVIAVYDPFMVPLCRDIRDLIRINTIEQKRQQAGKLPKKEQGQKDRLTKKLATKGRLTLKEQERLQRLLKMEQERTGKLTKKEEKTLASLTKRRDAKLQKDPHHYDDARIPDANRAKFASSYNFHPKILKGLCVGDGGAPSVAWRAALAEEGAAPLRDYYDLYFIQNDWSEGVVPWGQDLSGVTAMSNWRFFLRLKSCVCGEYLGAGACAQCEPRGPYTTALANLRQAVDAVTFYRCTCQESYSILLRQETEVIGSSATGQWMQGKFVSVKAAAARLLMRAPDEHDNSHGKLVIKSGPLLGFQDQSVGFYGRCPYLLPVELWLPYRDVSHKLYLVAFHAPFGADNLDGIKLRAAAMRELLEGGVGKGSKLGDEPDVMVIGDFNLDWAPSLTKPSSQQQIANELYAHLTGKGFVPLIDGGVASSLISIHGQSKWKQTNPVTSEYTSSAYDNCFLRGDDVRAHVANAAVVDVISWIEDNLGDFDLPATDPQRDTLGALPTKTQAFYIYRKYVSDHLPIVCDILVAPMTPRMKHLAESARVEANQQEERRIREQGKALIRLTNLSQHEVVFGYQELLSCDTTTETVDSYQPGGDKTGRVGAFVGTVDRHEDDHLILRCEPMRGHVAWLAWRPEARPRQIAMILKYHPPGTRMKWIVRNPKPFH</sequence>
<organism evidence="1 2">
    <name type="scientific">Sorangium cellulosum (strain So ce56)</name>
    <name type="common">Polyangium cellulosum (strain So ce56)</name>
    <dbReference type="NCBI Taxonomy" id="448385"/>
    <lineage>
        <taxon>Bacteria</taxon>
        <taxon>Pseudomonadati</taxon>
        <taxon>Myxococcota</taxon>
        <taxon>Polyangia</taxon>
        <taxon>Polyangiales</taxon>
        <taxon>Polyangiaceae</taxon>
        <taxon>Sorangium</taxon>
    </lineage>
</organism>
<dbReference type="AlphaFoldDB" id="A9GTV5"/>
<dbReference type="EMBL" id="AM746676">
    <property type="protein sequence ID" value="CAN96999.1"/>
    <property type="molecule type" value="Genomic_DNA"/>
</dbReference>
<dbReference type="Proteomes" id="UP000002139">
    <property type="component" value="Chromosome"/>
</dbReference>
<dbReference type="InterPro" id="IPR036691">
    <property type="entry name" value="Endo/exonu/phosph_ase_sf"/>
</dbReference>
<dbReference type="KEGG" id="scl:sce6830"/>
<gene>
    <name evidence="1" type="ordered locus">sce6830</name>
</gene>
<evidence type="ECO:0008006" key="3">
    <source>
        <dbReference type="Google" id="ProtNLM"/>
    </source>
</evidence>
<dbReference type="HOGENOM" id="CLU_350489_0_0_7"/>